<dbReference type="EnsemblPlants" id="evm.model.08.596">
    <property type="protein sequence ID" value="cds.evm.model.08.596"/>
    <property type="gene ID" value="evm.TU.08.596"/>
</dbReference>
<keyword evidence="2" id="KW-1185">Reference proteome</keyword>
<dbReference type="Gramene" id="evm.model.08.596">
    <property type="protein sequence ID" value="cds.evm.model.08.596"/>
    <property type="gene ID" value="evm.TU.08.596"/>
</dbReference>
<reference evidence="1" key="2">
    <citation type="submission" date="2021-03" db="UniProtKB">
        <authorList>
            <consortium name="EnsemblPlants"/>
        </authorList>
    </citation>
    <scope>IDENTIFICATION</scope>
</reference>
<organism evidence="1 2">
    <name type="scientific">Cannabis sativa</name>
    <name type="common">Hemp</name>
    <name type="synonym">Marijuana</name>
    <dbReference type="NCBI Taxonomy" id="3483"/>
    <lineage>
        <taxon>Eukaryota</taxon>
        <taxon>Viridiplantae</taxon>
        <taxon>Streptophyta</taxon>
        <taxon>Embryophyta</taxon>
        <taxon>Tracheophyta</taxon>
        <taxon>Spermatophyta</taxon>
        <taxon>Magnoliopsida</taxon>
        <taxon>eudicotyledons</taxon>
        <taxon>Gunneridae</taxon>
        <taxon>Pentapetalae</taxon>
        <taxon>rosids</taxon>
        <taxon>fabids</taxon>
        <taxon>Rosales</taxon>
        <taxon>Cannabaceae</taxon>
        <taxon>Cannabis</taxon>
    </lineage>
</organism>
<name>A0A803QBR9_CANSA</name>
<dbReference type="Proteomes" id="UP000596661">
    <property type="component" value="Chromosome 8"/>
</dbReference>
<dbReference type="AlphaFoldDB" id="A0A803QBR9"/>
<protein>
    <submittedName>
        <fullName evidence="1">Uncharacterized protein</fullName>
    </submittedName>
</protein>
<evidence type="ECO:0000313" key="1">
    <source>
        <dbReference type="EnsemblPlants" id="cds.evm.model.08.596"/>
    </source>
</evidence>
<proteinExistence type="predicted"/>
<evidence type="ECO:0000313" key="2">
    <source>
        <dbReference type="Proteomes" id="UP000596661"/>
    </source>
</evidence>
<sequence length="145" mass="16466">MYYLKSVWDIHLRPEQVLCDATNYLHQYSGCNQKTIISPQVHEDQPLPTACRTAAPTFNFRLYVDAAQDLELLKMGPYEGGDDRDPNQYNGQEKTLTLGSYGRHFPSLSGEDEAGISVSSFGDWDYISFCDYWGDHGNVSKLVHH</sequence>
<dbReference type="EMBL" id="UZAU01000689">
    <property type="status" value="NOT_ANNOTATED_CDS"/>
    <property type="molecule type" value="Genomic_DNA"/>
</dbReference>
<accession>A0A803QBR9</accession>
<reference evidence="1" key="1">
    <citation type="submission" date="2018-11" db="EMBL/GenBank/DDBJ databases">
        <authorList>
            <person name="Grassa J C."/>
        </authorList>
    </citation>
    <scope>NUCLEOTIDE SEQUENCE [LARGE SCALE GENOMIC DNA]</scope>
</reference>